<evidence type="ECO:0000313" key="4">
    <source>
        <dbReference type="EMBL" id="PJK31216.1"/>
    </source>
</evidence>
<proteinExistence type="predicted"/>
<evidence type="ECO:0000256" key="1">
    <source>
        <dbReference type="ARBA" id="ARBA00022679"/>
    </source>
</evidence>
<dbReference type="GO" id="GO:0004781">
    <property type="term" value="F:sulfate adenylyltransferase (ATP) activity"/>
    <property type="evidence" value="ECO:0007669"/>
    <property type="project" value="TreeGrafter"/>
</dbReference>
<dbReference type="PANTHER" id="PTHR42700:SF1">
    <property type="entry name" value="SULFATE ADENYLYLTRANSFERASE"/>
    <property type="match status" value="1"/>
</dbReference>
<dbReference type="PANTHER" id="PTHR42700">
    <property type="entry name" value="SULFATE ADENYLYLTRANSFERASE"/>
    <property type="match status" value="1"/>
</dbReference>
<feature type="compositionally biased region" description="Basic and acidic residues" evidence="2">
    <location>
        <begin position="1"/>
        <end position="25"/>
    </location>
</feature>
<organism evidence="4 5">
    <name type="scientific">Minwuia thermotolerans</name>
    <dbReference type="NCBI Taxonomy" id="2056226"/>
    <lineage>
        <taxon>Bacteria</taxon>
        <taxon>Pseudomonadati</taxon>
        <taxon>Pseudomonadota</taxon>
        <taxon>Alphaproteobacteria</taxon>
        <taxon>Minwuiales</taxon>
        <taxon>Minwuiaceae</taxon>
        <taxon>Minwuia</taxon>
    </lineage>
</organism>
<dbReference type="Pfam" id="PF01583">
    <property type="entry name" value="APS_kinase"/>
    <property type="match status" value="1"/>
</dbReference>
<comment type="caution">
    <text evidence="4">The sequence shown here is derived from an EMBL/GenBank/DDBJ whole genome shotgun (WGS) entry which is preliminary data.</text>
</comment>
<dbReference type="NCBIfam" id="NF004041">
    <property type="entry name" value="PRK05541.1"/>
    <property type="match status" value="1"/>
</dbReference>
<dbReference type="GO" id="GO:0005737">
    <property type="term" value="C:cytoplasm"/>
    <property type="evidence" value="ECO:0007669"/>
    <property type="project" value="TreeGrafter"/>
</dbReference>
<dbReference type="Gene3D" id="3.40.50.300">
    <property type="entry name" value="P-loop containing nucleotide triphosphate hydrolases"/>
    <property type="match status" value="1"/>
</dbReference>
<dbReference type="InterPro" id="IPR059117">
    <property type="entry name" value="APS_kinase_dom"/>
</dbReference>
<feature type="compositionally biased region" description="Low complexity" evidence="2">
    <location>
        <begin position="28"/>
        <end position="52"/>
    </location>
</feature>
<reference evidence="4 5" key="1">
    <citation type="submission" date="2017-11" db="EMBL/GenBank/DDBJ databases">
        <title>Draft genome sequence of Rhizobiales bacterium SY3-13.</title>
        <authorList>
            <person name="Sun C."/>
        </authorList>
    </citation>
    <scope>NUCLEOTIDE SEQUENCE [LARGE SCALE GENOMIC DNA]</scope>
    <source>
        <strain evidence="4 5">SY3-13</strain>
    </source>
</reference>
<feature type="domain" description="APS kinase" evidence="3">
    <location>
        <begin position="79"/>
        <end position="230"/>
    </location>
</feature>
<sequence>MRPRRLPVDCRDPDRALRGQGDRPRPGRAPSRAAVRAGGTASGPAGTSGARALAAQIPRPSAPGSRCRSDEGRGGVTRQGRTIWITGLSGAGKSTLARALADRLRGAGQPVLLLDGDELRAVLGPDATTAPSHTRESRLALALRYARLCQLITSQGIDVVIATISLFGEVHAWNRANLGDYFEIFLDVPLDELRRRDPKDIYSRFDKGEISSVSGLDVAVDYPDAPDMHVPWNPGRSVEATLETVLERLDRR</sequence>
<evidence type="ECO:0000259" key="3">
    <source>
        <dbReference type="Pfam" id="PF01583"/>
    </source>
</evidence>
<dbReference type="AlphaFoldDB" id="A0A2M9G6B8"/>
<dbReference type="InterPro" id="IPR027417">
    <property type="entry name" value="P-loop_NTPase"/>
</dbReference>
<dbReference type="Proteomes" id="UP000229498">
    <property type="component" value="Unassembled WGS sequence"/>
</dbReference>
<dbReference type="OrthoDB" id="9804504at2"/>
<dbReference type="GO" id="GO:0019379">
    <property type="term" value="P:sulfate assimilation, phosphoadenylyl sulfate reduction by phosphoadenylyl-sulfate reductase (thioredoxin)"/>
    <property type="evidence" value="ECO:0007669"/>
    <property type="project" value="TreeGrafter"/>
</dbReference>
<dbReference type="EMBL" id="PHIG01000007">
    <property type="protein sequence ID" value="PJK31216.1"/>
    <property type="molecule type" value="Genomic_DNA"/>
</dbReference>
<dbReference type="SUPFAM" id="SSF52540">
    <property type="entry name" value="P-loop containing nucleoside triphosphate hydrolases"/>
    <property type="match status" value="1"/>
</dbReference>
<dbReference type="InterPro" id="IPR050512">
    <property type="entry name" value="Sulf_AdTrans/APS_kinase"/>
</dbReference>
<protein>
    <recommendedName>
        <fullName evidence="3">APS kinase domain-containing protein</fullName>
    </recommendedName>
</protein>
<evidence type="ECO:0000256" key="2">
    <source>
        <dbReference type="SAM" id="MobiDB-lite"/>
    </source>
</evidence>
<accession>A0A2M9G6B8</accession>
<evidence type="ECO:0000313" key="5">
    <source>
        <dbReference type="Proteomes" id="UP000229498"/>
    </source>
</evidence>
<name>A0A2M9G6B8_9PROT</name>
<dbReference type="GO" id="GO:0010134">
    <property type="term" value="P:sulfate assimilation via adenylyl sulfate reduction"/>
    <property type="evidence" value="ECO:0007669"/>
    <property type="project" value="TreeGrafter"/>
</dbReference>
<feature type="region of interest" description="Disordered" evidence="2">
    <location>
        <begin position="1"/>
        <end position="78"/>
    </location>
</feature>
<gene>
    <name evidence="4" type="ORF">CVT23_03015</name>
</gene>
<keyword evidence="1" id="KW-0808">Transferase</keyword>
<keyword evidence="5" id="KW-1185">Reference proteome</keyword>